<name>A0A914DRI2_9BILA</name>
<evidence type="ECO:0000313" key="5">
    <source>
        <dbReference type="WBParaSite" id="ACRNAN_scaffold3439.g12474.t1"/>
    </source>
</evidence>
<dbReference type="InterPro" id="IPR035979">
    <property type="entry name" value="RBD_domain_sf"/>
</dbReference>
<evidence type="ECO:0000256" key="2">
    <source>
        <dbReference type="PROSITE-ProRule" id="PRU00176"/>
    </source>
</evidence>
<dbReference type="InterPro" id="IPR000504">
    <property type="entry name" value="RRM_dom"/>
</dbReference>
<dbReference type="GO" id="GO:0005737">
    <property type="term" value="C:cytoplasm"/>
    <property type="evidence" value="ECO:0007669"/>
    <property type="project" value="TreeGrafter"/>
</dbReference>
<evidence type="ECO:0000256" key="1">
    <source>
        <dbReference type="ARBA" id="ARBA00022884"/>
    </source>
</evidence>
<dbReference type="Proteomes" id="UP000887540">
    <property type="component" value="Unplaced"/>
</dbReference>
<organism evidence="4 5">
    <name type="scientific">Acrobeloides nanus</name>
    <dbReference type="NCBI Taxonomy" id="290746"/>
    <lineage>
        <taxon>Eukaryota</taxon>
        <taxon>Metazoa</taxon>
        <taxon>Ecdysozoa</taxon>
        <taxon>Nematoda</taxon>
        <taxon>Chromadorea</taxon>
        <taxon>Rhabditida</taxon>
        <taxon>Tylenchina</taxon>
        <taxon>Cephalobomorpha</taxon>
        <taxon>Cephaloboidea</taxon>
        <taxon>Cephalobidae</taxon>
        <taxon>Acrobeloides</taxon>
    </lineage>
</organism>
<dbReference type="PROSITE" id="PS50102">
    <property type="entry name" value="RRM"/>
    <property type="match status" value="2"/>
</dbReference>
<feature type="domain" description="RRM" evidence="3">
    <location>
        <begin position="239"/>
        <end position="329"/>
    </location>
</feature>
<evidence type="ECO:0000313" key="4">
    <source>
        <dbReference type="Proteomes" id="UP000887540"/>
    </source>
</evidence>
<keyword evidence="1 2" id="KW-0694">RNA-binding</keyword>
<proteinExistence type="predicted"/>
<reference evidence="5" key="1">
    <citation type="submission" date="2022-11" db="UniProtKB">
        <authorList>
            <consortium name="WormBaseParasite"/>
        </authorList>
    </citation>
    <scope>IDENTIFICATION</scope>
</reference>
<accession>A0A914DRI2</accession>
<protein>
    <submittedName>
        <fullName evidence="5">RRM domain-containing protein</fullName>
    </submittedName>
</protein>
<dbReference type="PANTHER" id="PTHR23003">
    <property type="entry name" value="RNA RECOGNITION MOTIF RRM DOMAIN CONTAINING PROTEIN"/>
    <property type="match status" value="1"/>
</dbReference>
<dbReference type="InterPro" id="IPR050374">
    <property type="entry name" value="RRT5_SRSF_SR"/>
</dbReference>
<dbReference type="SUPFAM" id="SSF54928">
    <property type="entry name" value="RNA-binding domain, RBD"/>
    <property type="match status" value="2"/>
</dbReference>
<dbReference type="CDD" id="cd00590">
    <property type="entry name" value="RRM_SF"/>
    <property type="match status" value="2"/>
</dbReference>
<dbReference type="SMART" id="SM00360">
    <property type="entry name" value="RRM"/>
    <property type="match status" value="2"/>
</dbReference>
<dbReference type="AlphaFoldDB" id="A0A914DRI2"/>
<dbReference type="WBParaSite" id="ACRNAN_scaffold3439.g12474.t1">
    <property type="protein sequence ID" value="ACRNAN_scaffold3439.g12474.t1"/>
    <property type="gene ID" value="ACRNAN_scaffold3439.g12474"/>
</dbReference>
<dbReference type="GO" id="GO:0005634">
    <property type="term" value="C:nucleus"/>
    <property type="evidence" value="ECO:0007669"/>
    <property type="project" value="TreeGrafter"/>
</dbReference>
<dbReference type="GO" id="GO:0003729">
    <property type="term" value="F:mRNA binding"/>
    <property type="evidence" value="ECO:0007669"/>
    <property type="project" value="TreeGrafter"/>
</dbReference>
<feature type="domain" description="RRM" evidence="3">
    <location>
        <begin position="111"/>
        <end position="202"/>
    </location>
</feature>
<dbReference type="Pfam" id="PF00076">
    <property type="entry name" value="RRM_1"/>
    <property type="match status" value="2"/>
</dbReference>
<keyword evidence="4" id="KW-1185">Reference proteome</keyword>
<dbReference type="Gene3D" id="3.30.70.330">
    <property type="match status" value="2"/>
</dbReference>
<dbReference type="InterPro" id="IPR012677">
    <property type="entry name" value="Nucleotide-bd_a/b_plait_sf"/>
</dbReference>
<sequence length="393" mass="46533">MLSLGKGYAIYRIALKSWKDQFFNPNMETNMFVTLYERLMKYSGLLPAEVYNSYDLLGLLPLHYFDVPENVLTTNSDDPFIVRCFRYQSPEMVARLEMLRKQTDMSKAYDRTIFIENLSKTVSKEEIWSFFSKYIEQIANIHIACNKTNHSCRKIHIDCEINERRRFGFIEFKEITLAQNAVKEIHEKIFGGRQIRAYEARHIFTTKLNVFNYKTQRMEKEFTNFLSLIESNASDSYDRIIFIDNLAKTTEKDEILRYFSRVGQILNIHIACNKNHHECYKIHIDCQINERLMWGFIEFIDKNSAQNAVKELHKTIFQNQQIRVRQVFTTKPTVLNDENVKTDVRLLENDENDTTSCAHFNVYIMASFYLNGSIPSIYVFLSYSPSNPIFRYY</sequence>
<evidence type="ECO:0000259" key="3">
    <source>
        <dbReference type="PROSITE" id="PS50102"/>
    </source>
</evidence>